<accession>A0ABU9XE81</accession>
<feature type="transmembrane region" description="Helical" evidence="1">
    <location>
        <begin position="35"/>
        <end position="54"/>
    </location>
</feature>
<gene>
    <name evidence="2" type="ORF">ABC228_05230</name>
</gene>
<dbReference type="InterPro" id="IPR035211">
    <property type="entry name" value="DUF5325"/>
</dbReference>
<keyword evidence="3" id="KW-1185">Reference proteome</keyword>
<evidence type="ECO:0000313" key="3">
    <source>
        <dbReference type="Proteomes" id="UP001444625"/>
    </source>
</evidence>
<keyword evidence="1" id="KW-0812">Transmembrane</keyword>
<protein>
    <submittedName>
        <fullName evidence="2">DUF5325 family protein</fullName>
    </submittedName>
</protein>
<comment type="caution">
    <text evidence="2">The sequence shown here is derived from an EMBL/GenBank/DDBJ whole genome shotgun (WGS) entry which is preliminary data.</text>
</comment>
<keyword evidence="1" id="KW-0472">Membrane</keyword>
<feature type="transmembrane region" description="Helical" evidence="1">
    <location>
        <begin position="12"/>
        <end position="29"/>
    </location>
</feature>
<evidence type="ECO:0000256" key="1">
    <source>
        <dbReference type="SAM" id="Phobius"/>
    </source>
</evidence>
<dbReference type="EMBL" id="JBDIML010000001">
    <property type="protein sequence ID" value="MEN2766583.1"/>
    <property type="molecule type" value="Genomic_DNA"/>
</dbReference>
<dbReference type="Proteomes" id="UP001444625">
    <property type="component" value="Unassembled WGS sequence"/>
</dbReference>
<proteinExistence type="predicted"/>
<dbReference type="Pfam" id="PF17259">
    <property type="entry name" value="DUF5325"/>
    <property type="match status" value="1"/>
</dbReference>
<evidence type="ECO:0000313" key="2">
    <source>
        <dbReference type="EMBL" id="MEN2766583.1"/>
    </source>
</evidence>
<name>A0ABU9XE81_9BACI</name>
<keyword evidence="1" id="KW-1133">Transmembrane helix</keyword>
<organism evidence="2 3">
    <name type="scientific">Ornithinibacillus xuwenensis</name>
    <dbReference type="NCBI Taxonomy" id="3144668"/>
    <lineage>
        <taxon>Bacteria</taxon>
        <taxon>Bacillati</taxon>
        <taxon>Bacillota</taxon>
        <taxon>Bacilli</taxon>
        <taxon>Bacillales</taxon>
        <taxon>Bacillaceae</taxon>
        <taxon>Ornithinibacillus</taxon>
    </lineage>
</organism>
<sequence length="63" mass="7026">MTKLNKVNIPMLLLAMLVILMFIGVGFAIALRNIWLIVIFIALGFTIMGMGISMKRRKSDSQA</sequence>
<reference evidence="2 3" key="1">
    <citation type="submission" date="2024-05" db="EMBL/GenBank/DDBJ databases">
        <authorList>
            <person name="Haq I."/>
            <person name="Ullah Z."/>
            <person name="Ahmad R."/>
            <person name="Li M."/>
            <person name="Tong Y."/>
        </authorList>
    </citation>
    <scope>NUCLEOTIDE SEQUENCE [LARGE SCALE GENOMIC DNA]</scope>
    <source>
        <strain evidence="2 3">16A2E</strain>
    </source>
</reference>
<dbReference type="RefSeq" id="WP_345824028.1">
    <property type="nucleotide sequence ID" value="NZ_JBDIML010000001.1"/>
</dbReference>